<sequence length="124" mass="13473">MSKTIVQFTLGQALGGHMRRHRIPGGTNTTLSLSPLSPIGCDYEDWEAKKQRNVLSLSPLSAIGGELEDQEAKNCVVIRFGSQPSCPSREDQVGESKFAFASKEQPPQQQQQPPPLVLTASPTL</sequence>
<name>A0A6A4MAW0_9ERIC</name>
<organism evidence="2 3">
    <name type="scientific">Rhododendron williamsianum</name>
    <dbReference type="NCBI Taxonomy" id="262921"/>
    <lineage>
        <taxon>Eukaryota</taxon>
        <taxon>Viridiplantae</taxon>
        <taxon>Streptophyta</taxon>
        <taxon>Embryophyta</taxon>
        <taxon>Tracheophyta</taxon>
        <taxon>Spermatophyta</taxon>
        <taxon>Magnoliopsida</taxon>
        <taxon>eudicotyledons</taxon>
        <taxon>Gunneridae</taxon>
        <taxon>Pentapetalae</taxon>
        <taxon>asterids</taxon>
        <taxon>Ericales</taxon>
        <taxon>Ericaceae</taxon>
        <taxon>Ericoideae</taxon>
        <taxon>Rhodoreae</taxon>
        <taxon>Rhododendron</taxon>
    </lineage>
</organism>
<reference evidence="2 3" key="1">
    <citation type="journal article" date="2019" name="Genome Biol. Evol.">
        <title>The Rhododendron genome and chromosomal organization provide insight into shared whole-genome duplications across the heath family (Ericaceae).</title>
        <authorList>
            <person name="Soza V.L."/>
            <person name="Lindsley D."/>
            <person name="Waalkes A."/>
            <person name="Ramage E."/>
            <person name="Patwardhan R.P."/>
            <person name="Burton J.N."/>
            <person name="Adey A."/>
            <person name="Kumar A."/>
            <person name="Qiu R."/>
            <person name="Shendure J."/>
            <person name="Hall B."/>
        </authorList>
    </citation>
    <scope>NUCLEOTIDE SEQUENCE [LARGE SCALE GENOMIC DNA]</scope>
    <source>
        <strain evidence="2">RSF 1966-606</strain>
    </source>
</reference>
<protein>
    <submittedName>
        <fullName evidence="2">Uncharacterized protein</fullName>
    </submittedName>
</protein>
<comment type="caution">
    <text evidence="2">The sequence shown here is derived from an EMBL/GenBank/DDBJ whole genome shotgun (WGS) entry which is preliminary data.</text>
</comment>
<proteinExistence type="predicted"/>
<evidence type="ECO:0000313" key="2">
    <source>
        <dbReference type="EMBL" id="KAE9467030.1"/>
    </source>
</evidence>
<accession>A0A6A4MAW0</accession>
<dbReference type="EMBL" id="QEFC01000063">
    <property type="protein sequence ID" value="KAE9467030.1"/>
    <property type="molecule type" value="Genomic_DNA"/>
</dbReference>
<evidence type="ECO:0000313" key="3">
    <source>
        <dbReference type="Proteomes" id="UP000428333"/>
    </source>
</evidence>
<evidence type="ECO:0000256" key="1">
    <source>
        <dbReference type="SAM" id="MobiDB-lite"/>
    </source>
</evidence>
<feature type="non-terminal residue" evidence="2">
    <location>
        <position position="1"/>
    </location>
</feature>
<dbReference type="OrthoDB" id="10394346at2759"/>
<keyword evidence="3" id="KW-1185">Reference proteome</keyword>
<gene>
    <name evidence="2" type="ORF">C3L33_01068</name>
</gene>
<feature type="region of interest" description="Disordered" evidence="1">
    <location>
        <begin position="84"/>
        <end position="124"/>
    </location>
</feature>
<dbReference type="AlphaFoldDB" id="A0A6A4MAW0"/>
<dbReference type="Proteomes" id="UP000428333">
    <property type="component" value="Linkage Group LG01"/>
</dbReference>